<dbReference type="OrthoDB" id="1938687at2759"/>
<dbReference type="EMBL" id="KK914327">
    <property type="protein sequence ID" value="KDP40851.1"/>
    <property type="molecule type" value="Genomic_DNA"/>
</dbReference>
<feature type="compositionally biased region" description="Low complexity" evidence="1">
    <location>
        <begin position="99"/>
        <end position="108"/>
    </location>
</feature>
<proteinExistence type="predicted"/>
<gene>
    <name evidence="3" type="ORF">JCGZ_24850</name>
</gene>
<keyword evidence="4" id="KW-1185">Reference proteome</keyword>
<name>A0A067KXC3_JATCU</name>
<dbReference type="PANTHER" id="PTHR34775">
    <property type="entry name" value="TRANSMEMBRANE PROTEIN"/>
    <property type="match status" value="1"/>
</dbReference>
<keyword evidence="2" id="KW-1133">Transmembrane helix</keyword>
<feature type="transmembrane region" description="Helical" evidence="2">
    <location>
        <begin position="491"/>
        <end position="512"/>
    </location>
</feature>
<keyword evidence="2" id="KW-0812">Transmembrane</keyword>
<feature type="region of interest" description="Disordered" evidence="1">
    <location>
        <begin position="1"/>
        <end position="113"/>
    </location>
</feature>
<evidence type="ECO:0000256" key="1">
    <source>
        <dbReference type="SAM" id="MobiDB-lite"/>
    </source>
</evidence>
<feature type="compositionally biased region" description="Polar residues" evidence="1">
    <location>
        <begin position="80"/>
        <end position="90"/>
    </location>
</feature>
<accession>A0A067KXC3</accession>
<feature type="compositionally biased region" description="Polar residues" evidence="1">
    <location>
        <begin position="41"/>
        <end position="63"/>
    </location>
</feature>
<dbReference type="KEGG" id="jcu:105631532"/>
<reference evidence="3 4" key="1">
    <citation type="journal article" date="2014" name="PLoS ONE">
        <title>Global Analysis of Gene Expression Profiles in Physic Nut (Jatropha curcas L.) Seedlings Exposed to Salt Stress.</title>
        <authorList>
            <person name="Zhang L."/>
            <person name="Zhang C."/>
            <person name="Wu P."/>
            <person name="Chen Y."/>
            <person name="Li M."/>
            <person name="Jiang H."/>
            <person name="Wu G."/>
        </authorList>
    </citation>
    <scope>NUCLEOTIDE SEQUENCE [LARGE SCALE GENOMIC DNA]</scope>
    <source>
        <strain evidence="4">cv. GZQX0401</strain>
        <tissue evidence="3">Young leaves</tissue>
    </source>
</reference>
<feature type="region of interest" description="Disordered" evidence="1">
    <location>
        <begin position="560"/>
        <end position="580"/>
    </location>
</feature>
<evidence type="ECO:0000313" key="3">
    <source>
        <dbReference type="EMBL" id="KDP40851.1"/>
    </source>
</evidence>
<dbReference type="AlphaFoldDB" id="A0A067KXC3"/>
<keyword evidence="2" id="KW-0472">Membrane</keyword>
<dbReference type="PANTHER" id="PTHR34775:SF6">
    <property type="entry name" value="TRANSMEMBRANE PROTEIN"/>
    <property type="match status" value="1"/>
</dbReference>
<dbReference type="Proteomes" id="UP000027138">
    <property type="component" value="Unassembled WGS sequence"/>
</dbReference>
<feature type="compositionally biased region" description="Low complexity" evidence="1">
    <location>
        <begin position="1"/>
        <end position="14"/>
    </location>
</feature>
<protein>
    <submittedName>
        <fullName evidence="3">Uncharacterized protein</fullName>
    </submittedName>
</protein>
<organism evidence="3 4">
    <name type="scientific">Jatropha curcas</name>
    <name type="common">Barbados nut</name>
    <dbReference type="NCBI Taxonomy" id="180498"/>
    <lineage>
        <taxon>Eukaryota</taxon>
        <taxon>Viridiplantae</taxon>
        <taxon>Streptophyta</taxon>
        <taxon>Embryophyta</taxon>
        <taxon>Tracheophyta</taxon>
        <taxon>Spermatophyta</taxon>
        <taxon>Magnoliopsida</taxon>
        <taxon>eudicotyledons</taxon>
        <taxon>Gunneridae</taxon>
        <taxon>Pentapetalae</taxon>
        <taxon>rosids</taxon>
        <taxon>fabids</taxon>
        <taxon>Malpighiales</taxon>
        <taxon>Euphorbiaceae</taxon>
        <taxon>Crotonoideae</taxon>
        <taxon>Jatropheae</taxon>
        <taxon>Jatropha</taxon>
    </lineage>
</organism>
<evidence type="ECO:0000256" key="2">
    <source>
        <dbReference type="SAM" id="Phobius"/>
    </source>
</evidence>
<sequence length="689" mass="76450">MDGSDKSVSSSSTPDKPHSVTKVYIGNTDENEQSHQEMGLTVQNLNRSTSTKHFMSPTVSAASKFNPPRKKILAERNESLDNSLQKTPNLDSKPLQKASSLGSKTSSSTDFDEKEKNALVYDLSPRPYDPVTNYLSPRPKFLRYNPNRRQAILLKRENQAKQGKDRLTISDNGSVEIEKGIDEIEVDLASSCGSLAFCSKEADLNKEFEEIDESDDEFDEERSWNLKGVLKVLILLAILVISTSYISSMNSPTPSPVVQAVVGLKDGYRKIQDHVYEFVKNGKCKMGFVDIDGIKKDEMIEDVNIGGGGGEVDDEAEYRNELNEMVDIKSEESKVLEMVENELNEGGKSEDLVIQGGEIADQSELNEIVDVKVEESKVLQVVENQLNGGGENEDLEMQGEVADCIDLEMGISDEIAANSELQALESVGVVEIPLTIVSNDEYEIKEEIFNREMVEIGNITEDKNEHEIAIDEAEEGTEKEGIIKHMETESIIKAVFGFSLFSSIFASLVLGLHFRKNRIARKGAYPVADSYIDSKIPEKCSSVIANKEVKQTVDPVSFANSNSSMNSLEEEEDSKQTYESRAPPSIELLGELVVEEMSISLRNCGIKSRIIESEVSSHSVSMEKGISSKANSVPVRLQPAFSDISNMYFPSYSDKRKIAKKQDEEVNNVMVATPLRRSSRIRNRTIASP</sequence>
<evidence type="ECO:0000313" key="4">
    <source>
        <dbReference type="Proteomes" id="UP000027138"/>
    </source>
</evidence>